<evidence type="ECO:0000256" key="2">
    <source>
        <dbReference type="SAM" id="Phobius"/>
    </source>
</evidence>
<feature type="transmembrane region" description="Helical" evidence="2">
    <location>
        <begin position="273"/>
        <end position="290"/>
    </location>
</feature>
<keyword evidence="2" id="KW-1133">Transmembrane helix</keyword>
<comment type="caution">
    <text evidence="3">The sequence shown here is derived from an EMBL/GenBank/DDBJ whole genome shotgun (WGS) entry which is preliminary data.</text>
</comment>
<evidence type="ECO:0000256" key="1">
    <source>
        <dbReference type="SAM" id="MobiDB-lite"/>
    </source>
</evidence>
<dbReference type="AlphaFoldDB" id="A0A9W6SJ86"/>
<dbReference type="Proteomes" id="UP001165079">
    <property type="component" value="Unassembled WGS sequence"/>
</dbReference>
<keyword evidence="4" id="KW-1185">Reference proteome</keyword>
<feature type="region of interest" description="Disordered" evidence="1">
    <location>
        <begin position="20"/>
        <end position="182"/>
    </location>
</feature>
<feature type="compositionally biased region" description="Basic and acidic residues" evidence="1">
    <location>
        <begin position="170"/>
        <end position="179"/>
    </location>
</feature>
<sequence length="291" mass="30652">MSYPELACAAGGALLSRTVAEHQRNYPDPHQPSDGGSLWEPNTAGRRASEWPEPPASRHDAENHPAQAEQWQLGGGDHEQRSRQMPEPQVVDPELAALAGGDTRPAPERGPFPPTFEEPRRAAQHASPPLQAGPTEQLAGPPMPQMAPPPTVRQAPIDPPTQAYPSVPRMQDRRTEPVNRRPVPPAEVVEGVYRKKRPALALLVALVSAVAIIPALVLLARSLFADNLSVGGVVAGVLLVIGIPLVGAGLSPLLGAGPRVGGREMSALLRPPYVYLVTGLVLVVAAGLAAA</sequence>
<gene>
    <name evidence="3" type="ORF">Afil01_04630</name>
</gene>
<proteinExistence type="predicted"/>
<dbReference type="EMBL" id="BSTX01000001">
    <property type="protein sequence ID" value="GLZ75656.1"/>
    <property type="molecule type" value="Genomic_DNA"/>
</dbReference>
<feature type="transmembrane region" description="Helical" evidence="2">
    <location>
        <begin position="199"/>
        <end position="220"/>
    </location>
</feature>
<reference evidence="3" key="1">
    <citation type="submission" date="2023-03" db="EMBL/GenBank/DDBJ databases">
        <title>Actinorhabdospora filicis NBRC 111898.</title>
        <authorList>
            <person name="Ichikawa N."/>
            <person name="Sato H."/>
            <person name="Tonouchi N."/>
        </authorList>
    </citation>
    <scope>NUCLEOTIDE SEQUENCE</scope>
    <source>
        <strain evidence="3">NBRC 111898</strain>
    </source>
</reference>
<name>A0A9W6SJ86_9ACTN</name>
<evidence type="ECO:0000313" key="3">
    <source>
        <dbReference type="EMBL" id="GLZ75656.1"/>
    </source>
</evidence>
<protein>
    <submittedName>
        <fullName evidence="3">Uncharacterized protein</fullName>
    </submittedName>
</protein>
<keyword evidence="2" id="KW-0472">Membrane</keyword>
<keyword evidence="2" id="KW-0812">Transmembrane</keyword>
<feature type="transmembrane region" description="Helical" evidence="2">
    <location>
        <begin position="232"/>
        <end position="253"/>
    </location>
</feature>
<feature type="compositionally biased region" description="Pro residues" evidence="1">
    <location>
        <begin position="141"/>
        <end position="151"/>
    </location>
</feature>
<evidence type="ECO:0000313" key="4">
    <source>
        <dbReference type="Proteomes" id="UP001165079"/>
    </source>
</evidence>
<accession>A0A9W6SJ86</accession>
<organism evidence="3 4">
    <name type="scientific">Actinorhabdospora filicis</name>
    <dbReference type="NCBI Taxonomy" id="1785913"/>
    <lineage>
        <taxon>Bacteria</taxon>
        <taxon>Bacillati</taxon>
        <taxon>Actinomycetota</taxon>
        <taxon>Actinomycetes</taxon>
        <taxon>Micromonosporales</taxon>
        <taxon>Micromonosporaceae</taxon>
        <taxon>Actinorhabdospora</taxon>
    </lineage>
</organism>